<organism evidence="1 2">
    <name type="scientific">Chitinophaga skermanii</name>
    <dbReference type="NCBI Taxonomy" id="331697"/>
    <lineage>
        <taxon>Bacteria</taxon>
        <taxon>Pseudomonadati</taxon>
        <taxon>Bacteroidota</taxon>
        <taxon>Chitinophagia</taxon>
        <taxon>Chitinophagales</taxon>
        <taxon>Chitinophagaceae</taxon>
        <taxon>Chitinophaga</taxon>
    </lineage>
</organism>
<proteinExistence type="predicted"/>
<protein>
    <submittedName>
        <fullName evidence="1">Uncharacterized protein</fullName>
    </submittedName>
</protein>
<gene>
    <name evidence="1" type="ORF">LX64_01832</name>
</gene>
<dbReference type="RefSeq" id="WP_111597302.1">
    <property type="nucleotide sequence ID" value="NZ_QLLL01000003.1"/>
</dbReference>
<sequence length="298" mass="33600">MGKIVPMGYKHLEKVAFYPTRNGYLAVTKQRKIPKWGEKIKDHRAAFGKTAQMAADLYAHFQPTRELVRDKGMYRRLSSHLMKVLQSDATNIRGERTAEYGDVAMMAGFEYNNKVKFNRVFTAEHTITLDRARGMAEVKFPAFNAHHEVHAPKHATHFKLIASLHAVNFHTQQITSHHLTSQTLPLHATIDAFSMALEMAKFDPRHVFISVGIAFIEVENGQEYPIKGGVLNAMAIRKVFVKAVVAQEKGIVSAEEIIRQALLPKPSVPPKKRSRALQVGTKKHTRLRKHAVATPLVE</sequence>
<evidence type="ECO:0000313" key="1">
    <source>
        <dbReference type="EMBL" id="RAJ06705.1"/>
    </source>
</evidence>
<reference evidence="1 2" key="1">
    <citation type="submission" date="2018-06" db="EMBL/GenBank/DDBJ databases">
        <title>Genomic Encyclopedia of Archaeal and Bacterial Type Strains, Phase II (KMG-II): from individual species to whole genera.</title>
        <authorList>
            <person name="Goeker M."/>
        </authorList>
    </citation>
    <scope>NUCLEOTIDE SEQUENCE [LARGE SCALE GENOMIC DNA]</scope>
    <source>
        <strain evidence="1 2">DSM 23857</strain>
    </source>
</reference>
<dbReference type="Proteomes" id="UP000249547">
    <property type="component" value="Unassembled WGS sequence"/>
</dbReference>
<dbReference type="EMBL" id="QLLL01000003">
    <property type="protein sequence ID" value="RAJ06705.1"/>
    <property type="molecule type" value="Genomic_DNA"/>
</dbReference>
<name>A0A327QS34_9BACT</name>
<keyword evidence="2" id="KW-1185">Reference proteome</keyword>
<accession>A0A327QS34</accession>
<dbReference type="AlphaFoldDB" id="A0A327QS34"/>
<evidence type="ECO:0000313" key="2">
    <source>
        <dbReference type="Proteomes" id="UP000249547"/>
    </source>
</evidence>
<dbReference type="OrthoDB" id="645138at2"/>
<comment type="caution">
    <text evidence="1">The sequence shown here is derived from an EMBL/GenBank/DDBJ whole genome shotgun (WGS) entry which is preliminary data.</text>
</comment>